<keyword evidence="4" id="KW-0325">Glycoprotein</keyword>
<keyword evidence="3" id="KW-0256">Endoplasmic reticulum</keyword>
<dbReference type="PANTHER" id="PTHR45679:SF5">
    <property type="entry name" value="ER DEGRADATION-ENHANCING ALPHA-MANNOSIDASE-LIKE PROTEIN 1"/>
    <property type="match status" value="1"/>
</dbReference>
<evidence type="ECO:0000313" key="6">
    <source>
        <dbReference type="Proteomes" id="UP000001072"/>
    </source>
</evidence>
<comment type="subcellular location">
    <subcellularLocation>
        <location evidence="1">Endoplasmic reticulum</location>
    </subcellularLocation>
</comment>
<dbReference type="VEuPathDB" id="FungiDB:MELLADRAFT_113882"/>
<dbReference type="GO" id="GO:0005509">
    <property type="term" value="F:calcium ion binding"/>
    <property type="evidence" value="ECO:0007669"/>
    <property type="project" value="InterPro"/>
</dbReference>
<name>F4SBC5_MELLP</name>
<dbReference type="InterPro" id="IPR012341">
    <property type="entry name" value="6hp_glycosidase-like_sf"/>
</dbReference>
<reference evidence="6" key="1">
    <citation type="journal article" date="2011" name="Proc. Natl. Acad. Sci. U.S.A.">
        <title>Obligate biotrophy features unraveled by the genomic analysis of rust fungi.</title>
        <authorList>
            <person name="Duplessis S."/>
            <person name="Cuomo C.A."/>
            <person name="Lin Y.-C."/>
            <person name="Aerts A."/>
            <person name="Tisserant E."/>
            <person name="Veneault-Fourrey C."/>
            <person name="Joly D.L."/>
            <person name="Hacquard S."/>
            <person name="Amselem J."/>
            <person name="Cantarel B.L."/>
            <person name="Chiu R."/>
            <person name="Coutinho P.M."/>
            <person name="Feau N."/>
            <person name="Field M."/>
            <person name="Frey P."/>
            <person name="Gelhaye E."/>
            <person name="Goldberg J."/>
            <person name="Grabherr M.G."/>
            <person name="Kodira C.D."/>
            <person name="Kohler A."/>
            <person name="Kuees U."/>
            <person name="Lindquist E.A."/>
            <person name="Lucas S.M."/>
            <person name="Mago R."/>
            <person name="Mauceli E."/>
            <person name="Morin E."/>
            <person name="Murat C."/>
            <person name="Pangilinan J.L."/>
            <person name="Park R."/>
            <person name="Pearson M."/>
            <person name="Quesneville H."/>
            <person name="Rouhier N."/>
            <person name="Sakthikumar S."/>
            <person name="Salamov A.A."/>
            <person name="Schmutz J."/>
            <person name="Selles B."/>
            <person name="Shapiro H."/>
            <person name="Tanguay P."/>
            <person name="Tuskan G.A."/>
            <person name="Henrissat B."/>
            <person name="Van de Peer Y."/>
            <person name="Rouze P."/>
            <person name="Ellis J.G."/>
            <person name="Dodds P.N."/>
            <person name="Schein J.E."/>
            <person name="Zhong S."/>
            <person name="Hamelin R.C."/>
            <person name="Grigoriev I.V."/>
            <person name="Szabo L.J."/>
            <person name="Martin F."/>
        </authorList>
    </citation>
    <scope>NUCLEOTIDE SEQUENCE [LARGE SCALE GENOMIC DNA]</scope>
    <source>
        <strain evidence="6">98AG31 / pathotype 3-4-7</strain>
    </source>
</reference>
<dbReference type="Gene3D" id="1.50.10.10">
    <property type="match status" value="1"/>
</dbReference>
<organism evidence="6">
    <name type="scientific">Melampsora larici-populina (strain 98AG31 / pathotype 3-4-7)</name>
    <name type="common">Poplar leaf rust fungus</name>
    <dbReference type="NCBI Taxonomy" id="747676"/>
    <lineage>
        <taxon>Eukaryota</taxon>
        <taxon>Fungi</taxon>
        <taxon>Dikarya</taxon>
        <taxon>Basidiomycota</taxon>
        <taxon>Pucciniomycotina</taxon>
        <taxon>Pucciniomycetes</taxon>
        <taxon>Pucciniales</taxon>
        <taxon>Melampsoraceae</taxon>
        <taxon>Melampsora</taxon>
    </lineage>
</organism>
<dbReference type="GO" id="GO:0044322">
    <property type="term" value="C:endoplasmic reticulum quality control compartment"/>
    <property type="evidence" value="ECO:0007669"/>
    <property type="project" value="GOC"/>
</dbReference>
<dbReference type="GO" id="GO:0005975">
    <property type="term" value="P:carbohydrate metabolic process"/>
    <property type="evidence" value="ECO:0007669"/>
    <property type="project" value="InterPro"/>
</dbReference>
<dbReference type="AlphaFoldDB" id="F4SBC5"/>
<evidence type="ECO:0000256" key="2">
    <source>
        <dbReference type="ARBA" id="ARBA00007658"/>
    </source>
</evidence>
<dbReference type="InterPro" id="IPR036026">
    <property type="entry name" value="Seven-hairpin_glycosidases"/>
</dbReference>
<dbReference type="InterPro" id="IPR044674">
    <property type="entry name" value="EDEM1/2/3"/>
</dbReference>
<dbReference type="InterPro" id="IPR001382">
    <property type="entry name" value="Glyco_hydro_47"/>
</dbReference>
<dbReference type="Pfam" id="PF01532">
    <property type="entry name" value="Glyco_hydro_47"/>
    <property type="match status" value="1"/>
</dbReference>
<evidence type="ECO:0000256" key="1">
    <source>
        <dbReference type="ARBA" id="ARBA00004240"/>
    </source>
</evidence>
<comment type="similarity">
    <text evidence="2">Belongs to the glycosyl hydrolase 47 family.</text>
</comment>
<sequence length="169" mass="19169">MVQIRHGPMVSPVLSIGAEIDSYDEYLFKSYMLLQDDPHLKLWEAENKSVSTYRCSSDGQSTDLTFDEENPINHKDDPFVFTTGGDILFIPNATDLLRNQQSQITIPYSTNYNSIFNKLQFHHHQIQIQIKCQAPVLDGSLIKLLFARVTEKADLVPGIDEVDSVLNPN</sequence>
<dbReference type="RefSeq" id="XP_007418678.1">
    <property type="nucleotide sequence ID" value="XM_007418616.1"/>
</dbReference>
<dbReference type="GO" id="GO:0036503">
    <property type="term" value="P:ERAD pathway"/>
    <property type="evidence" value="ECO:0007669"/>
    <property type="project" value="UniProtKB-ARBA"/>
</dbReference>
<proteinExistence type="inferred from homology"/>
<dbReference type="GO" id="GO:1904380">
    <property type="term" value="P:endoplasmic reticulum mannose trimming"/>
    <property type="evidence" value="ECO:0007669"/>
    <property type="project" value="InterPro"/>
</dbReference>
<keyword evidence="6" id="KW-1185">Reference proteome</keyword>
<dbReference type="PANTHER" id="PTHR45679">
    <property type="entry name" value="ER DEGRADATION-ENHANCING ALPHA-MANNOSIDASE-LIKE PROTEIN 2"/>
    <property type="match status" value="1"/>
</dbReference>
<dbReference type="KEGG" id="mlr:MELLADRAFT_113882"/>
<dbReference type="HOGENOM" id="CLU_1578870_0_0_1"/>
<dbReference type="InParanoid" id="F4SBC5"/>
<dbReference type="GO" id="GO:0016020">
    <property type="term" value="C:membrane"/>
    <property type="evidence" value="ECO:0007669"/>
    <property type="project" value="InterPro"/>
</dbReference>
<protein>
    <submittedName>
        <fullName evidence="5">Uncharacterized protein</fullName>
    </submittedName>
</protein>
<dbReference type="GO" id="GO:0004571">
    <property type="term" value="F:mannosyl-oligosaccharide 1,2-alpha-mannosidase activity"/>
    <property type="evidence" value="ECO:0007669"/>
    <property type="project" value="InterPro"/>
</dbReference>
<evidence type="ECO:0000256" key="4">
    <source>
        <dbReference type="ARBA" id="ARBA00023180"/>
    </source>
</evidence>
<dbReference type="SUPFAM" id="SSF48225">
    <property type="entry name" value="Seven-hairpin glycosidases"/>
    <property type="match status" value="1"/>
</dbReference>
<dbReference type="GeneID" id="18925124"/>
<gene>
    <name evidence="5" type="ORF">MELLADRAFT_113882</name>
</gene>
<accession>F4SBC5</accession>
<evidence type="ECO:0000256" key="3">
    <source>
        <dbReference type="ARBA" id="ARBA00022824"/>
    </source>
</evidence>
<dbReference type="EMBL" id="GL883187">
    <property type="protein sequence ID" value="EGF98039.1"/>
    <property type="molecule type" value="Genomic_DNA"/>
</dbReference>
<evidence type="ECO:0000313" key="5">
    <source>
        <dbReference type="EMBL" id="EGF98039.1"/>
    </source>
</evidence>
<dbReference type="Proteomes" id="UP000001072">
    <property type="component" value="Unassembled WGS sequence"/>
</dbReference>